<dbReference type="RefSeq" id="WP_062766916.1">
    <property type="nucleotide sequence ID" value="NZ_CP121027.1"/>
</dbReference>
<comment type="catalytic activity">
    <reaction evidence="4">
        <text>[glutaredoxin]-dithiol + arsenate + glutathione + H(+) = glutathionyl-S-S-[glutaredoxin] + arsenite + H2O</text>
        <dbReference type="Rhea" id="RHEA:22016"/>
        <dbReference type="Rhea" id="RHEA-COMP:10729"/>
        <dbReference type="Rhea" id="RHEA-COMP:17668"/>
        <dbReference type="ChEBI" id="CHEBI:15377"/>
        <dbReference type="ChEBI" id="CHEBI:15378"/>
        <dbReference type="ChEBI" id="CHEBI:29242"/>
        <dbReference type="ChEBI" id="CHEBI:29950"/>
        <dbReference type="ChEBI" id="CHEBI:48597"/>
        <dbReference type="ChEBI" id="CHEBI:57925"/>
        <dbReference type="ChEBI" id="CHEBI:146199"/>
        <dbReference type="EC" id="1.20.4.1"/>
    </reaction>
</comment>
<gene>
    <name evidence="5" type="ORF">AUP44_10235</name>
</gene>
<accession>A0A161Q198</accession>
<evidence type="ECO:0000256" key="2">
    <source>
        <dbReference type="ARBA" id="ARBA00023002"/>
    </source>
</evidence>
<dbReference type="NCBIfam" id="TIGR00014">
    <property type="entry name" value="arsC"/>
    <property type="match status" value="1"/>
</dbReference>
<dbReference type="GeneID" id="97244256"/>
<dbReference type="Gene3D" id="3.40.30.10">
    <property type="entry name" value="Glutaredoxin"/>
    <property type="match status" value="1"/>
</dbReference>
<dbReference type="InterPro" id="IPR036249">
    <property type="entry name" value="Thioredoxin-like_sf"/>
</dbReference>
<evidence type="ECO:0000313" key="5">
    <source>
        <dbReference type="EMBL" id="KYO51144.1"/>
    </source>
</evidence>
<evidence type="ECO:0000256" key="3">
    <source>
        <dbReference type="PROSITE-ProRule" id="PRU01282"/>
    </source>
</evidence>
<dbReference type="Proteomes" id="UP000075787">
    <property type="component" value="Unassembled WGS sequence"/>
</dbReference>
<name>A0A161Q198_9PROT</name>
<sequence length="117" mass="12494">MTTDEIVIWHNPRCSKSRAALERIEARGLAPRVVRYLDTPPPAEEIARVAAAVGGARALIRKAEPEYKGLGLDDPAKDDAALVAAMAATPRLIERPVVLRGGHAVVGRPTEAIDALL</sequence>
<evidence type="ECO:0000256" key="4">
    <source>
        <dbReference type="RuleBase" id="RU362029"/>
    </source>
</evidence>
<dbReference type="AlphaFoldDB" id="A0A161Q198"/>
<reference evidence="5 6" key="1">
    <citation type="submission" date="2015-12" db="EMBL/GenBank/DDBJ databases">
        <title>Genome sequence of Tistrella mobilis MCCC 1A02139.</title>
        <authorList>
            <person name="Lu L."/>
            <person name="Lai Q."/>
            <person name="Shao Z."/>
            <person name="Qian P."/>
        </authorList>
    </citation>
    <scope>NUCLEOTIDE SEQUENCE [LARGE SCALE GENOMIC DNA]</scope>
    <source>
        <strain evidence="5 6">MCCC 1A02139</strain>
    </source>
</reference>
<protein>
    <recommendedName>
        <fullName evidence="4">Arsenate reductase</fullName>
        <ecNumber evidence="4">1.20.4.1</ecNumber>
    </recommendedName>
</protein>
<dbReference type="EMBL" id="LPZR01000182">
    <property type="protein sequence ID" value="KYO51144.1"/>
    <property type="molecule type" value="Genomic_DNA"/>
</dbReference>
<dbReference type="Pfam" id="PF03960">
    <property type="entry name" value="ArsC"/>
    <property type="match status" value="1"/>
</dbReference>
<comment type="caution">
    <text evidence="5">The sequence shown here is derived from an EMBL/GenBank/DDBJ whole genome shotgun (WGS) entry which is preliminary data.</text>
</comment>
<evidence type="ECO:0000256" key="1">
    <source>
        <dbReference type="ARBA" id="ARBA00007198"/>
    </source>
</evidence>
<dbReference type="SUPFAM" id="SSF52833">
    <property type="entry name" value="Thioredoxin-like"/>
    <property type="match status" value="1"/>
</dbReference>
<dbReference type="PROSITE" id="PS51353">
    <property type="entry name" value="ARSC"/>
    <property type="match status" value="1"/>
</dbReference>
<proteinExistence type="inferred from homology"/>
<dbReference type="InterPro" id="IPR006660">
    <property type="entry name" value="Arsenate_reductase-like"/>
</dbReference>
<dbReference type="OrthoDB" id="9790554at2"/>
<keyword evidence="2 4" id="KW-0560">Oxidoreductase</keyword>
<dbReference type="GO" id="GO:0008794">
    <property type="term" value="F:arsenate reductase (glutaredoxin) activity"/>
    <property type="evidence" value="ECO:0007669"/>
    <property type="project" value="UniProtKB-UniRule"/>
</dbReference>
<evidence type="ECO:0000313" key="6">
    <source>
        <dbReference type="Proteomes" id="UP000075787"/>
    </source>
</evidence>
<comment type="similarity">
    <text evidence="1 3 4">Belongs to the ArsC family.</text>
</comment>
<dbReference type="PANTHER" id="PTHR30041:SF4">
    <property type="entry name" value="ARSENATE REDUCTASE"/>
    <property type="match status" value="1"/>
</dbReference>
<dbReference type="InterPro" id="IPR006659">
    <property type="entry name" value="Arsenate_reductase"/>
</dbReference>
<dbReference type="PANTHER" id="PTHR30041">
    <property type="entry name" value="ARSENATE REDUCTASE"/>
    <property type="match status" value="1"/>
</dbReference>
<dbReference type="EC" id="1.20.4.1" evidence="4"/>
<organism evidence="5 6">
    <name type="scientific">Tistrella mobilis</name>
    <dbReference type="NCBI Taxonomy" id="171437"/>
    <lineage>
        <taxon>Bacteria</taxon>
        <taxon>Pseudomonadati</taxon>
        <taxon>Pseudomonadota</taxon>
        <taxon>Alphaproteobacteria</taxon>
        <taxon>Geminicoccales</taxon>
        <taxon>Geminicoccaceae</taxon>
        <taxon>Tistrella</taxon>
    </lineage>
</organism>